<name>A0ABU0GL34_9CELL</name>
<protein>
    <submittedName>
        <fullName evidence="10">DME family drug/metabolite transporter</fullName>
    </submittedName>
</protein>
<evidence type="ECO:0000313" key="10">
    <source>
        <dbReference type="EMBL" id="MDQ0425451.1"/>
    </source>
</evidence>
<dbReference type="Proteomes" id="UP001240250">
    <property type="component" value="Unassembled WGS sequence"/>
</dbReference>
<feature type="transmembrane region" description="Helical" evidence="7">
    <location>
        <begin position="108"/>
        <end position="128"/>
    </location>
</feature>
<feature type="compositionally biased region" description="Low complexity" evidence="6">
    <location>
        <begin position="59"/>
        <end position="74"/>
    </location>
</feature>
<feature type="transmembrane region" description="Helical" evidence="7">
    <location>
        <begin position="140"/>
        <end position="159"/>
    </location>
</feature>
<keyword evidence="8" id="KW-0732">Signal</keyword>
<feature type="transmembrane region" description="Helical" evidence="7">
    <location>
        <begin position="229"/>
        <end position="249"/>
    </location>
</feature>
<feature type="transmembrane region" description="Helical" evidence="7">
    <location>
        <begin position="32"/>
        <end position="52"/>
    </location>
</feature>
<evidence type="ECO:0000256" key="7">
    <source>
        <dbReference type="SAM" id="Phobius"/>
    </source>
</evidence>
<comment type="caution">
    <text evidence="10">The sequence shown here is derived from an EMBL/GenBank/DDBJ whole genome shotgun (WGS) entry which is preliminary data.</text>
</comment>
<keyword evidence="3 7" id="KW-0812">Transmembrane</keyword>
<feature type="transmembrane region" description="Helical" evidence="7">
    <location>
        <begin position="171"/>
        <end position="192"/>
    </location>
</feature>
<dbReference type="RefSeq" id="WP_307416398.1">
    <property type="nucleotide sequence ID" value="NZ_JAUSVM010000001.1"/>
</dbReference>
<evidence type="ECO:0000259" key="9">
    <source>
        <dbReference type="Pfam" id="PF00892"/>
    </source>
</evidence>
<dbReference type="InterPro" id="IPR050638">
    <property type="entry name" value="AA-Vitamin_Transporters"/>
</dbReference>
<feature type="transmembrane region" description="Helical" evidence="7">
    <location>
        <begin position="287"/>
        <end position="306"/>
    </location>
</feature>
<dbReference type="SUPFAM" id="SSF103481">
    <property type="entry name" value="Multidrug resistance efflux transporter EmrE"/>
    <property type="match status" value="2"/>
</dbReference>
<proteinExistence type="inferred from homology"/>
<organism evidence="10 11">
    <name type="scientific">Cellulomonas iranensis</name>
    <dbReference type="NCBI Taxonomy" id="76862"/>
    <lineage>
        <taxon>Bacteria</taxon>
        <taxon>Bacillati</taxon>
        <taxon>Actinomycetota</taxon>
        <taxon>Actinomycetes</taxon>
        <taxon>Micrococcales</taxon>
        <taxon>Cellulomonadaceae</taxon>
        <taxon>Cellulomonas</taxon>
    </lineage>
</organism>
<feature type="transmembrane region" description="Helical" evidence="7">
    <location>
        <begin position="261"/>
        <end position="281"/>
    </location>
</feature>
<evidence type="ECO:0000256" key="4">
    <source>
        <dbReference type="ARBA" id="ARBA00022989"/>
    </source>
</evidence>
<dbReference type="InterPro" id="IPR000620">
    <property type="entry name" value="EamA_dom"/>
</dbReference>
<feature type="domain" description="EamA" evidence="9">
    <location>
        <begin position="2"/>
        <end position="154"/>
    </location>
</feature>
<comment type="subcellular location">
    <subcellularLocation>
        <location evidence="1">Membrane</location>
        <topology evidence="1">Multi-pass membrane protein</topology>
    </subcellularLocation>
</comment>
<evidence type="ECO:0000256" key="6">
    <source>
        <dbReference type="SAM" id="MobiDB-lite"/>
    </source>
</evidence>
<dbReference type="EMBL" id="JAUSVM010000001">
    <property type="protein sequence ID" value="MDQ0425451.1"/>
    <property type="molecule type" value="Genomic_DNA"/>
</dbReference>
<keyword evidence="4 7" id="KW-1133">Transmembrane helix</keyword>
<evidence type="ECO:0000256" key="8">
    <source>
        <dbReference type="SAM" id="SignalP"/>
    </source>
</evidence>
<keyword evidence="5 7" id="KW-0472">Membrane</keyword>
<feature type="region of interest" description="Disordered" evidence="6">
    <location>
        <begin position="59"/>
        <end position="80"/>
    </location>
</feature>
<feature type="domain" description="EamA" evidence="9">
    <location>
        <begin position="169"/>
        <end position="302"/>
    </location>
</feature>
<dbReference type="Pfam" id="PF00892">
    <property type="entry name" value="EamA"/>
    <property type="match status" value="2"/>
</dbReference>
<dbReference type="PANTHER" id="PTHR32322">
    <property type="entry name" value="INNER MEMBRANE TRANSPORTER"/>
    <property type="match status" value="1"/>
</dbReference>
<evidence type="ECO:0000256" key="5">
    <source>
        <dbReference type="ARBA" id="ARBA00023136"/>
    </source>
</evidence>
<evidence type="ECO:0000313" key="11">
    <source>
        <dbReference type="Proteomes" id="UP001240250"/>
    </source>
</evidence>
<feature type="signal peptide" evidence="8">
    <location>
        <begin position="1"/>
        <end position="22"/>
    </location>
</feature>
<dbReference type="PANTHER" id="PTHR32322:SF2">
    <property type="entry name" value="EAMA DOMAIN-CONTAINING PROTEIN"/>
    <property type="match status" value="1"/>
</dbReference>
<evidence type="ECO:0000256" key="1">
    <source>
        <dbReference type="ARBA" id="ARBA00004141"/>
    </source>
</evidence>
<keyword evidence="11" id="KW-1185">Reference proteome</keyword>
<feature type="transmembrane region" description="Helical" evidence="7">
    <location>
        <begin position="204"/>
        <end position="223"/>
    </location>
</feature>
<reference evidence="10 11" key="1">
    <citation type="submission" date="2023-07" db="EMBL/GenBank/DDBJ databases">
        <title>Sequencing the genomes of 1000 actinobacteria strains.</title>
        <authorList>
            <person name="Klenk H.-P."/>
        </authorList>
    </citation>
    <scope>NUCLEOTIDE SEQUENCE [LARGE SCALE GENOMIC DNA]</scope>
    <source>
        <strain evidence="10 11">DSM 14785</strain>
    </source>
</reference>
<gene>
    <name evidence="10" type="ORF">JO380_001832</name>
</gene>
<feature type="transmembrane region" description="Helical" evidence="7">
    <location>
        <begin position="82"/>
        <end position="102"/>
    </location>
</feature>
<evidence type="ECO:0000256" key="3">
    <source>
        <dbReference type="ARBA" id="ARBA00022692"/>
    </source>
</evidence>
<evidence type="ECO:0000256" key="2">
    <source>
        <dbReference type="ARBA" id="ARBA00007362"/>
    </source>
</evidence>
<feature type="chain" id="PRO_5045409582" evidence="8">
    <location>
        <begin position="23"/>
        <end position="316"/>
    </location>
</feature>
<comment type="similarity">
    <text evidence="2">Belongs to the EamA transporter family.</text>
</comment>
<accession>A0ABU0GL34</accession>
<sequence>MRAVLAVLLAAVCFGTTGTAQALGPTTDPLVLGAARIAVGGLALAAVAAVVARRAAPRATAPRTAGGGRPPRTAGAGGRRRATGAVALGALGVLAYQPAFFAGTTRNGVAVGTVVALGSAPVVTGLLAWAARRRRPPTSWLLATALATTGVAVLGLAPGGGPTGGVDAPGVLASLGAGTAYALYTLAGAALIDAGWSSTTSMGVLFGVAGAAAVVVLAVRGAAGLASPAGVATVLWLGLVTTTLAYVLFGYGLARLGAPTVATLTLAEPLTATVLGLAVLGERIPPVGALGLVVLAAGLGVLALGARARRPVEVPA</sequence>
<dbReference type="InterPro" id="IPR037185">
    <property type="entry name" value="EmrE-like"/>
</dbReference>